<evidence type="ECO:0000313" key="1">
    <source>
        <dbReference type="EMBL" id="CAN0518098.1"/>
    </source>
</evidence>
<proteinExistence type="predicted"/>
<gene>
    <name evidence="1" type="ORF">MRATA1EN22A_LOCUS23695</name>
</gene>
<dbReference type="EMBL" id="OX596088">
    <property type="protein sequence ID" value="CAN0518098.1"/>
    <property type="molecule type" value="Genomic_DNA"/>
</dbReference>
<evidence type="ECO:0000313" key="2">
    <source>
        <dbReference type="Proteomes" id="UP001162501"/>
    </source>
</evidence>
<dbReference type="Proteomes" id="UP001162501">
    <property type="component" value="Chromosome 4"/>
</dbReference>
<name>A0AC59ZWB3_RANTA</name>
<reference evidence="1" key="2">
    <citation type="submission" date="2025-03" db="EMBL/GenBank/DDBJ databases">
        <authorList>
            <consortium name="ELIXIR-Norway"/>
            <consortium name="Elixir Norway"/>
        </authorList>
    </citation>
    <scope>NUCLEOTIDE SEQUENCE</scope>
</reference>
<reference evidence="1" key="1">
    <citation type="submission" date="2023-05" db="EMBL/GenBank/DDBJ databases">
        <authorList>
            <consortium name="ELIXIR-Norway"/>
        </authorList>
    </citation>
    <scope>NUCLEOTIDE SEQUENCE</scope>
</reference>
<organism evidence="1 2">
    <name type="scientific">Rangifer tarandus platyrhynchus</name>
    <name type="common">Svalbard reindeer</name>
    <dbReference type="NCBI Taxonomy" id="3082113"/>
    <lineage>
        <taxon>Eukaryota</taxon>
        <taxon>Metazoa</taxon>
        <taxon>Chordata</taxon>
        <taxon>Craniata</taxon>
        <taxon>Vertebrata</taxon>
        <taxon>Euteleostomi</taxon>
        <taxon>Mammalia</taxon>
        <taxon>Eutheria</taxon>
        <taxon>Laurasiatheria</taxon>
        <taxon>Artiodactyla</taxon>
        <taxon>Ruminantia</taxon>
        <taxon>Pecora</taxon>
        <taxon>Cervidae</taxon>
        <taxon>Odocoileinae</taxon>
        <taxon>Rangifer</taxon>
    </lineage>
</organism>
<protein>
    <submittedName>
        <fullName evidence="1">Uncharacterized protein</fullName>
    </submittedName>
</protein>
<sequence>MEGRCPLGVLCIPCLSPGARGERGAHGEKGELGQLHSCAAGDCPHADLRPPDLRQDLLPWGRLTRRSWDLQGAAHQGALPERLEHHLPARLPALTVLCDMDTDGGGAVFQGRRGGSVGFFRTRTAYKQGFGGQLGKFWPGNDNIHALTARGTSELWVDLVDFEGNHRFAKHQSIRMAGEAERHQLVLGAFVEGSAGDFLTDHRSHFSTKHRDSDEGASSCAVQFQGAWWHHACHLASLNGRCLEGQHTGHANGINWKSWGGYNYSCRVRR</sequence>
<accession>A0AC59ZWB3</accession>